<dbReference type="Pfam" id="PF02338">
    <property type="entry name" value="OTU"/>
    <property type="match status" value="1"/>
</dbReference>
<dbReference type="AlphaFoldDB" id="A0A9Q1BLH2"/>
<dbReference type="SUPFAM" id="SSF54001">
    <property type="entry name" value="Cysteine proteinases"/>
    <property type="match status" value="1"/>
</dbReference>
<dbReference type="EMBL" id="JAIZAY010000015">
    <property type="protein sequence ID" value="KAJ8028811.1"/>
    <property type="molecule type" value="Genomic_DNA"/>
</dbReference>
<feature type="compositionally biased region" description="Polar residues" evidence="1">
    <location>
        <begin position="785"/>
        <end position="796"/>
    </location>
</feature>
<dbReference type="InterPro" id="IPR050704">
    <property type="entry name" value="Peptidase_C85-like"/>
</dbReference>
<feature type="compositionally biased region" description="Polar residues" evidence="1">
    <location>
        <begin position="748"/>
        <end position="778"/>
    </location>
</feature>
<feature type="region of interest" description="Disordered" evidence="1">
    <location>
        <begin position="317"/>
        <end position="345"/>
    </location>
</feature>
<dbReference type="InterPro" id="IPR002999">
    <property type="entry name" value="Tudor"/>
</dbReference>
<dbReference type="GO" id="GO:0004843">
    <property type="term" value="F:cysteine-type deubiquitinase activity"/>
    <property type="evidence" value="ECO:0007669"/>
    <property type="project" value="TreeGrafter"/>
</dbReference>
<dbReference type="SUPFAM" id="SSF63748">
    <property type="entry name" value="Tudor/PWWP/MBT"/>
    <property type="match status" value="1"/>
</dbReference>
<evidence type="ECO:0000313" key="4">
    <source>
        <dbReference type="EMBL" id="KAJ8028811.1"/>
    </source>
</evidence>
<dbReference type="GO" id="GO:0016579">
    <property type="term" value="P:protein deubiquitination"/>
    <property type="evidence" value="ECO:0007669"/>
    <property type="project" value="TreeGrafter"/>
</dbReference>
<dbReference type="GO" id="GO:0061578">
    <property type="term" value="F:K63-linked deubiquitinase activity"/>
    <property type="evidence" value="ECO:0007669"/>
    <property type="project" value="TreeGrafter"/>
</dbReference>
<dbReference type="PANTHER" id="PTHR12419:SF115">
    <property type="entry name" value="PROTEIN OVARIAN TUMOR LOCUS-RELATED"/>
    <property type="match status" value="1"/>
</dbReference>
<dbReference type="OrthoDB" id="10017659at2759"/>
<proteinExistence type="predicted"/>
<dbReference type="InterPro" id="IPR038765">
    <property type="entry name" value="Papain-like_cys_pep_sf"/>
</dbReference>
<evidence type="ECO:0000259" key="2">
    <source>
        <dbReference type="PROSITE" id="PS50304"/>
    </source>
</evidence>
<organism evidence="4 5">
    <name type="scientific">Holothuria leucospilota</name>
    <name type="common">Black long sea cucumber</name>
    <name type="synonym">Mertensiothuria leucospilota</name>
    <dbReference type="NCBI Taxonomy" id="206669"/>
    <lineage>
        <taxon>Eukaryota</taxon>
        <taxon>Metazoa</taxon>
        <taxon>Echinodermata</taxon>
        <taxon>Eleutherozoa</taxon>
        <taxon>Echinozoa</taxon>
        <taxon>Holothuroidea</taxon>
        <taxon>Aspidochirotacea</taxon>
        <taxon>Aspidochirotida</taxon>
        <taxon>Holothuriidae</taxon>
        <taxon>Holothuria</taxon>
    </lineage>
</organism>
<dbReference type="Gene3D" id="2.30.30.140">
    <property type="match status" value="1"/>
</dbReference>
<dbReference type="CDD" id="cd20380">
    <property type="entry name" value="Tudor_TDRD13-like"/>
    <property type="match status" value="1"/>
</dbReference>
<feature type="compositionally biased region" description="Low complexity" evidence="1">
    <location>
        <begin position="728"/>
        <end position="737"/>
    </location>
</feature>
<feature type="compositionally biased region" description="Basic and acidic residues" evidence="1">
    <location>
        <begin position="328"/>
        <end position="337"/>
    </location>
</feature>
<dbReference type="InterPro" id="IPR003323">
    <property type="entry name" value="OTU_dom"/>
</dbReference>
<name>A0A9Q1BLH2_HOLLE</name>
<gene>
    <name evidence="4" type="ORF">HOLleu_31159</name>
</gene>
<evidence type="ECO:0000259" key="3">
    <source>
        <dbReference type="PROSITE" id="PS50802"/>
    </source>
</evidence>
<feature type="region of interest" description="Disordered" evidence="1">
    <location>
        <begin position="728"/>
        <end position="796"/>
    </location>
</feature>
<feature type="region of interest" description="Disordered" evidence="1">
    <location>
        <begin position="553"/>
        <end position="605"/>
    </location>
</feature>
<reference evidence="4" key="1">
    <citation type="submission" date="2021-10" db="EMBL/GenBank/DDBJ databases">
        <title>Tropical sea cucumber genome reveals ecological adaptation and Cuvierian tubules defense mechanism.</title>
        <authorList>
            <person name="Chen T."/>
        </authorList>
    </citation>
    <scope>NUCLEOTIDE SEQUENCE</scope>
    <source>
        <strain evidence="4">Nanhai2018</strain>
        <tissue evidence="4">Muscle</tissue>
    </source>
</reference>
<feature type="compositionally biased region" description="Polar residues" evidence="1">
    <location>
        <begin position="490"/>
        <end position="506"/>
    </location>
</feature>
<dbReference type="Proteomes" id="UP001152320">
    <property type="component" value="Chromosome 15"/>
</dbReference>
<accession>A0A9Q1BLH2</accession>
<dbReference type="InterPro" id="IPR049770">
    <property type="entry name" value="OTU_Tudor"/>
</dbReference>
<dbReference type="PANTHER" id="PTHR12419">
    <property type="entry name" value="OTU DOMAIN CONTAINING PROTEIN"/>
    <property type="match status" value="1"/>
</dbReference>
<dbReference type="PROSITE" id="PS50802">
    <property type="entry name" value="OTU"/>
    <property type="match status" value="1"/>
</dbReference>
<keyword evidence="5" id="KW-1185">Reference proteome</keyword>
<dbReference type="Gene3D" id="3.90.70.80">
    <property type="match status" value="1"/>
</dbReference>
<feature type="region of interest" description="Disordered" evidence="1">
    <location>
        <begin position="368"/>
        <end position="422"/>
    </location>
</feature>
<dbReference type="PROSITE" id="PS50304">
    <property type="entry name" value="TUDOR"/>
    <property type="match status" value="1"/>
</dbReference>
<evidence type="ECO:0000256" key="1">
    <source>
        <dbReference type="SAM" id="MobiDB-lite"/>
    </source>
</evidence>
<feature type="compositionally biased region" description="Low complexity" evidence="1">
    <location>
        <begin position="569"/>
        <end position="579"/>
    </location>
</feature>
<feature type="region of interest" description="Disordered" evidence="1">
    <location>
        <begin position="486"/>
        <end position="510"/>
    </location>
</feature>
<comment type="caution">
    <text evidence="4">The sequence shown here is derived from an EMBL/GenBank/DDBJ whole genome shotgun (WGS) entry which is preliminary data.</text>
</comment>
<protein>
    <submittedName>
        <fullName evidence="4">OTU domain-containing protein 4</fullName>
    </submittedName>
</protein>
<evidence type="ECO:0000313" key="5">
    <source>
        <dbReference type="Proteomes" id="UP001152320"/>
    </source>
</evidence>
<feature type="domain" description="Tudor" evidence="2">
    <location>
        <begin position="242"/>
        <end position="302"/>
    </location>
</feature>
<feature type="domain" description="OTU" evidence="3">
    <location>
        <begin position="26"/>
        <end position="147"/>
    </location>
</feature>
<sequence length="890" mass="99571">MSEFRSMMRRAYKTEPIDQYLSSIGLYRKITAKDGSCLFRAVAEQIFYTQVFHYAVREACINFMSRHREQFEPFIEGSFDHYLFHLKNPKEWAGQVEISALSLLYKRDFLIYQLPGKPPTDVTQNGFDKRIMLCFSHGNHYDSVFTREFQHNAAVCQAVLYEILYKEVFKVPREAVLAVEILRESSSESPEMDERMKKRPPLPYRVAKALDPEIYRNVEFDSWNENKKDQQQQDLIMARGLQYSPGEKCQVMLSNEKKYFEGHIQEVAPNDGSVTVFIQEIGEKRTVPMKNLRPIVSFPPSQVPRLANTSSYKSLPGYYQKYTPDLSDNYRSRDRPPRRGKPPIHLLHPSFSPSNGLAFDQQNIPYSLQPDMPAGRGRPRLPSPHKQQAPRFMNRNTNQNEQFMPKGRGWPSHRKGKAYDSHRVSSPIHDVVDQNGLEKQEMEEALRFIELQERDQMSFPSLPRGGNGPSDLSSQASFWSKYRMDHNGRRSVSPSHQLRGTPSPVSQIHRDGDIDERALVSQMQHASIASSSPVESETHYTVTVKGAGDMDIGQTVTITSDPNQPPPHSWASPSSVVSSGTTYQFTASSGPSPHGPSPQTVYSSSPIPQPISVGLPFYPMILPVPDNFIGPINSSADISRDPQGQDLPSDVSTLRYFYNLGVEYQRRLYIVQYQQQQAAVMQQPFAQVSSLPAPSATMYNTLPVVQTSLGPVHPMMTPADAGQVMIESQVTSSSSLSEEAEETEDSRQLTAGQENASQSQHFSDASYQQAIPTHSASPTLHPLSVQPSPHPSGTQVIYQQQPSTLSQVPGMASYAVPSVSQWQPGMPYGSPSKVTPISVQSNTPVTLLTSNTLHAPQMQQQQPHLVPQGAPVLTPAAMHGVGPSSMYTQS</sequence>